<dbReference type="EMBL" id="CP052766">
    <property type="protein sequence ID" value="QJR80639.1"/>
    <property type="molecule type" value="Genomic_DNA"/>
</dbReference>
<dbReference type="Proteomes" id="UP000219285">
    <property type="component" value="Chromosome"/>
</dbReference>
<evidence type="ECO:0000313" key="1">
    <source>
        <dbReference type="EMBL" id="QJR80639.1"/>
    </source>
</evidence>
<proteinExistence type="predicted"/>
<dbReference type="AlphaFoldDB" id="A0A6M4MC73"/>
<evidence type="ECO:0000313" key="2">
    <source>
        <dbReference type="Proteomes" id="UP000219285"/>
    </source>
</evidence>
<name>A0A6M4MC73_9ALTE</name>
<dbReference type="KEGG" id="apel:CA267_007525"/>
<dbReference type="RefSeq" id="WP_170669029.1">
    <property type="nucleotide sequence ID" value="NZ_CP052766.1"/>
</dbReference>
<protein>
    <recommendedName>
        <fullName evidence="3">Class IIb bacteriocin, lactobin A/cerein 7B family</fullName>
    </recommendedName>
</protein>
<organism evidence="1 2">
    <name type="scientific">Alteromonas pelagimontana</name>
    <dbReference type="NCBI Taxonomy" id="1858656"/>
    <lineage>
        <taxon>Bacteria</taxon>
        <taxon>Pseudomonadati</taxon>
        <taxon>Pseudomonadota</taxon>
        <taxon>Gammaproteobacteria</taxon>
        <taxon>Alteromonadales</taxon>
        <taxon>Alteromonadaceae</taxon>
        <taxon>Alteromonas/Salinimonas group</taxon>
        <taxon>Alteromonas</taxon>
    </lineage>
</organism>
<sequence>MKTELSANEIMQVSGGMPLWFAVGGTISTYNWMLDQAEAFGRGLGLGFYDGMHSRR</sequence>
<reference evidence="1 2" key="2">
    <citation type="submission" date="2020-04" db="EMBL/GenBank/DDBJ databases">
        <title>Complete genome sequence of Alteromonas pelagimontana 5.12T.</title>
        <authorList>
            <person name="Sinha R.K."/>
            <person name="Krishnan K.P."/>
            <person name="Kurian J.P."/>
        </authorList>
    </citation>
    <scope>NUCLEOTIDE SEQUENCE [LARGE SCALE GENOMIC DNA]</scope>
    <source>
        <strain evidence="1 2">5.12</strain>
    </source>
</reference>
<accession>A0A6M4MC73</accession>
<keyword evidence="2" id="KW-1185">Reference proteome</keyword>
<reference evidence="2" key="1">
    <citation type="submission" date="2014-12" db="EMBL/GenBank/DDBJ databases">
        <title>Complete genome sequence of a multi-drug resistant Klebsiella pneumoniae.</title>
        <authorList>
            <person name="Hua X."/>
            <person name="Chen Q."/>
            <person name="Li X."/>
            <person name="Feng Y."/>
            <person name="Ruan Z."/>
            <person name="Yu Y."/>
        </authorList>
    </citation>
    <scope>NUCLEOTIDE SEQUENCE [LARGE SCALE GENOMIC DNA]</scope>
    <source>
        <strain evidence="2">5.12</strain>
    </source>
</reference>
<gene>
    <name evidence="1" type="ORF">CA267_007525</name>
</gene>
<evidence type="ECO:0008006" key="3">
    <source>
        <dbReference type="Google" id="ProtNLM"/>
    </source>
</evidence>